<reference evidence="3" key="2">
    <citation type="submission" date="2023-06" db="EMBL/GenBank/DDBJ databases">
        <authorList>
            <consortium name="Lawrence Berkeley National Laboratory"/>
            <person name="Haridas S."/>
            <person name="Hensen N."/>
            <person name="Bonometti L."/>
            <person name="Westerberg I."/>
            <person name="Brannstrom I.O."/>
            <person name="Guillou S."/>
            <person name="Cros-Aarteil S."/>
            <person name="Calhoun S."/>
            <person name="Kuo A."/>
            <person name="Mondo S."/>
            <person name="Pangilinan J."/>
            <person name="Riley R."/>
            <person name="Labutti K."/>
            <person name="Andreopoulos B."/>
            <person name="Lipzen A."/>
            <person name="Chen C."/>
            <person name="Yanf M."/>
            <person name="Daum C."/>
            <person name="Ng V."/>
            <person name="Clum A."/>
            <person name="Steindorff A."/>
            <person name="Ohm R."/>
            <person name="Martin F."/>
            <person name="Silar P."/>
            <person name="Natvig D."/>
            <person name="Lalanne C."/>
            <person name="Gautier V."/>
            <person name="Ament-Velasquez S.L."/>
            <person name="Kruys A."/>
            <person name="Hutchinson M.I."/>
            <person name="Powell A.J."/>
            <person name="Barry K."/>
            <person name="Miller A.N."/>
            <person name="Grigoriev I.V."/>
            <person name="Debuchy R."/>
            <person name="Gladieux P."/>
            <person name="Thoren M.H."/>
            <person name="Johannesson H."/>
        </authorList>
    </citation>
    <scope>NUCLEOTIDE SEQUENCE</scope>
    <source>
        <strain evidence="3">CBS 958.72</strain>
    </source>
</reference>
<feature type="compositionally biased region" description="Basic and acidic residues" evidence="2">
    <location>
        <begin position="90"/>
        <end position="109"/>
    </location>
</feature>
<sequence length="629" mass="69903">MERLGAGWNARPLPPSPRAHPKKRARKDSTLRSTSSWSEAQDDDDFEPDTGRVFNRASTGDRTSIPERPALSLGHHTVELPAESALGSRPKSEYPTKPRVSESRSGEDKFHSRDLILPNFIRTPVNAIYSDLRKIVHALGDSHQLHPSHNPVTAIRGQLMAVARSCEFMNLEGGRLENQVAESESEIMKLKKELLDLRHKSDQNGDLKVEVDQLKHERDKLRAEGGELAEKYAKLEADYIRLEDQRAEAEIETRQLERLIQEHDAAKVSNPVLEDPPGALKEQRNSSQTLIAPPQSPAPTPYIKEEAVDEIWADGVQSADPTERLDKLCSGLASFLGKLFRINGRSNNEAIVEFVAQFGLPRSATPRTDATQLPGFWKVRESWSPARVTTMTPEPSLEGRFAQLCLLFPFLQNKDQVRPFQAIAELVTSLMSSDYSSSPQAAIAFVETMTSLRPTISRGVLSARRVLLATMVCELCRYIESAVPDAPRGNWNIGSILGPEAQLATQELPVGKLAAALGDSNRSSTQPIKDQLASGCGDQFCAFSFVDEDGKTREIGLLHCDESSNFLIIDFADRSFRLVDCQLASMMSNLTEPRKLDLIIERSDEKLLKMAAVPRDVAAFWLKYAMVDV</sequence>
<feature type="region of interest" description="Disordered" evidence="2">
    <location>
        <begin position="1"/>
        <end position="109"/>
    </location>
</feature>
<gene>
    <name evidence="3" type="ORF">B0T24DRAFT_724987</name>
</gene>
<name>A0AAE0JTF4_9PEZI</name>
<keyword evidence="1" id="KW-0175">Coiled coil</keyword>
<dbReference type="AlphaFoldDB" id="A0AAE0JTF4"/>
<keyword evidence="4" id="KW-1185">Reference proteome</keyword>
<accession>A0AAE0JTF4</accession>
<proteinExistence type="predicted"/>
<dbReference type="Gene3D" id="1.10.287.1490">
    <property type="match status" value="1"/>
</dbReference>
<protein>
    <submittedName>
        <fullName evidence="3">Uncharacterized protein</fullName>
    </submittedName>
</protein>
<organism evidence="3 4">
    <name type="scientific">Lasiosphaeria ovina</name>
    <dbReference type="NCBI Taxonomy" id="92902"/>
    <lineage>
        <taxon>Eukaryota</taxon>
        <taxon>Fungi</taxon>
        <taxon>Dikarya</taxon>
        <taxon>Ascomycota</taxon>
        <taxon>Pezizomycotina</taxon>
        <taxon>Sordariomycetes</taxon>
        <taxon>Sordariomycetidae</taxon>
        <taxon>Sordariales</taxon>
        <taxon>Lasiosphaeriaceae</taxon>
        <taxon>Lasiosphaeria</taxon>
    </lineage>
</organism>
<feature type="coiled-coil region" evidence="1">
    <location>
        <begin position="173"/>
        <end position="266"/>
    </location>
</feature>
<comment type="caution">
    <text evidence="3">The sequence shown here is derived from an EMBL/GenBank/DDBJ whole genome shotgun (WGS) entry which is preliminary data.</text>
</comment>
<dbReference type="Proteomes" id="UP001287356">
    <property type="component" value="Unassembled WGS sequence"/>
</dbReference>
<evidence type="ECO:0000256" key="1">
    <source>
        <dbReference type="SAM" id="Coils"/>
    </source>
</evidence>
<evidence type="ECO:0000313" key="4">
    <source>
        <dbReference type="Proteomes" id="UP001287356"/>
    </source>
</evidence>
<dbReference type="EMBL" id="JAULSN010000012">
    <property type="protein sequence ID" value="KAK3361232.1"/>
    <property type="molecule type" value="Genomic_DNA"/>
</dbReference>
<feature type="region of interest" description="Disordered" evidence="2">
    <location>
        <begin position="270"/>
        <end position="301"/>
    </location>
</feature>
<evidence type="ECO:0000256" key="2">
    <source>
        <dbReference type="SAM" id="MobiDB-lite"/>
    </source>
</evidence>
<reference evidence="3" key="1">
    <citation type="journal article" date="2023" name="Mol. Phylogenet. Evol.">
        <title>Genome-scale phylogeny and comparative genomics of the fungal order Sordariales.</title>
        <authorList>
            <person name="Hensen N."/>
            <person name="Bonometti L."/>
            <person name="Westerberg I."/>
            <person name="Brannstrom I.O."/>
            <person name="Guillou S."/>
            <person name="Cros-Aarteil S."/>
            <person name="Calhoun S."/>
            <person name="Haridas S."/>
            <person name="Kuo A."/>
            <person name="Mondo S."/>
            <person name="Pangilinan J."/>
            <person name="Riley R."/>
            <person name="LaButti K."/>
            <person name="Andreopoulos B."/>
            <person name="Lipzen A."/>
            <person name="Chen C."/>
            <person name="Yan M."/>
            <person name="Daum C."/>
            <person name="Ng V."/>
            <person name="Clum A."/>
            <person name="Steindorff A."/>
            <person name="Ohm R.A."/>
            <person name="Martin F."/>
            <person name="Silar P."/>
            <person name="Natvig D.O."/>
            <person name="Lalanne C."/>
            <person name="Gautier V."/>
            <person name="Ament-Velasquez S.L."/>
            <person name="Kruys A."/>
            <person name="Hutchinson M.I."/>
            <person name="Powell A.J."/>
            <person name="Barry K."/>
            <person name="Miller A.N."/>
            <person name="Grigoriev I.V."/>
            <person name="Debuchy R."/>
            <person name="Gladieux P."/>
            <person name="Hiltunen Thoren M."/>
            <person name="Johannesson H."/>
        </authorList>
    </citation>
    <scope>NUCLEOTIDE SEQUENCE</scope>
    <source>
        <strain evidence="3">CBS 958.72</strain>
    </source>
</reference>
<evidence type="ECO:0000313" key="3">
    <source>
        <dbReference type="EMBL" id="KAK3361232.1"/>
    </source>
</evidence>